<dbReference type="EMBL" id="JAWDGP010006848">
    <property type="protein sequence ID" value="KAK3734465.1"/>
    <property type="molecule type" value="Genomic_DNA"/>
</dbReference>
<dbReference type="Proteomes" id="UP001283361">
    <property type="component" value="Unassembled WGS sequence"/>
</dbReference>
<evidence type="ECO:0000313" key="2">
    <source>
        <dbReference type="Proteomes" id="UP001283361"/>
    </source>
</evidence>
<name>A0AAE1CTD8_9GAST</name>
<gene>
    <name evidence="1" type="ORF">RRG08_029140</name>
</gene>
<accession>A0AAE1CTD8</accession>
<sequence>MKSTGSRRNVDICFAQRYFRFLRCDVFLRPDTSKKRTPRDVENLKTFKEVNKALIFGLVRPRVEGKSALIRISDDFGVMRRRMTR</sequence>
<reference evidence="1" key="1">
    <citation type="journal article" date="2023" name="G3 (Bethesda)">
        <title>A reference genome for the long-term kleptoplast-retaining sea slug Elysia crispata morphotype clarki.</title>
        <authorList>
            <person name="Eastman K.E."/>
            <person name="Pendleton A.L."/>
            <person name="Shaikh M.A."/>
            <person name="Suttiyut T."/>
            <person name="Ogas R."/>
            <person name="Tomko P."/>
            <person name="Gavelis G."/>
            <person name="Widhalm J.R."/>
            <person name="Wisecaver J.H."/>
        </authorList>
    </citation>
    <scope>NUCLEOTIDE SEQUENCE</scope>
    <source>
        <strain evidence="1">ECLA1</strain>
    </source>
</reference>
<comment type="caution">
    <text evidence="1">The sequence shown here is derived from an EMBL/GenBank/DDBJ whole genome shotgun (WGS) entry which is preliminary data.</text>
</comment>
<evidence type="ECO:0000313" key="1">
    <source>
        <dbReference type="EMBL" id="KAK3734465.1"/>
    </source>
</evidence>
<proteinExistence type="predicted"/>
<organism evidence="1 2">
    <name type="scientific">Elysia crispata</name>
    <name type="common">lettuce slug</name>
    <dbReference type="NCBI Taxonomy" id="231223"/>
    <lineage>
        <taxon>Eukaryota</taxon>
        <taxon>Metazoa</taxon>
        <taxon>Spiralia</taxon>
        <taxon>Lophotrochozoa</taxon>
        <taxon>Mollusca</taxon>
        <taxon>Gastropoda</taxon>
        <taxon>Heterobranchia</taxon>
        <taxon>Euthyneura</taxon>
        <taxon>Panpulmonata</taxon>
        <taxon>Sacoglossa</taxon>
        <taxon>Placobranchoidea</taxon>
        <taxon>Plakobranchidae</taxon>
        <taxon>Elysia</taxon>
    </lineage>
</organism>
<protein>
    <submittedName>
        <fullName evidence="1">Uncharacterized protein</fullName>
    </submittedName>
</protein>
<keyword evidence="2" id="KW-1185">Reference proteome</keyword>
<dbReference type="AlphaFoldDB" id="A0AAE1CTD8"/>